<dbReference type="AlphaFoldDB" id="A0A220S2V3"/>
<gene>
    <name evidence="1" type="ORF">BG910_08770</name>
</gene>
<reference evidence="1 2" key="1">
    <citation type="submission" date="2017-06" db="EMBL/GenBank/DDBJ databases">
        <title>Neisseria chenwenguii sp. nov., isolated from the intestinal contents of Tibetan Plateau Pika in Yushu, Qinghai Province, China.</title>
        <authorList>
            <person name="Zhang G."/>
        </authorList>
    </citation>
    <scope>NUCLEOTIDE SEQUENCE [LARGE SCALE GENOMIC DNA]</scope>
    <source>
        <strain evidence="1 2">10023</strain>
    </source>
</reference>
<name>A0A220S2V3_9NEIS</name>
<accession>A0A220S2V3</accession>
<organism evidence="1 2">
    <name type="scientific">Neisseria chenwenguii</name>
    <dbReference type="NCBI Taxonomy" id="1853278"/>
    <lineage>
        <taxon>Bacteria</taxon>
        <taxon>Pseudomonadati</taxon>
        <taxon>Pseudomonadota</taxon>
        <taxon>Betaproteobacteria</taxon>
        <taxon>Neisseriales</taxon>
        <taxon>Neisseriaceae</taxon>
        <taxon>Neisseria</taxon>
    </lineage>
</organism>
<proteinExistence type="predicted"/>
<evidence type="ECO:0000313" key="2">
    <source>
        <dbReference type="Proteomes" id="UP000198238"/>
    </source>
</evidence>
<dbReference type="RefSeq" id="WP_089036514.1">
    <property type="nucleotide sequence ID" value="NZ_CP022278.1"/>
</dbReference>
<dbReference type="KEGG" id="nei:BG910_08770"/>
<protein>
    <submittedName>
        <fullName evidence="1">Isochorismatase</fullName>
    </submittedName>
</protein>
<evidence type="ECO:0000313" key="1">
    <source>
        <dbReference type="EMBL" id="ASK27819.1"/>
    </source>
</evidence>
<dbReference type="SUPFAM" id="SSF52499">
    <property type="entry name" value="Isochorismatase-like hydrolases"/>
    <property type="match status" value="1"/>
</dbReference>
<dbReference type="InterPro" id="IPR036380">
    <property type="entry name" value="Isochorismatase-like_sf"/>
</dbReference>
<sequence length="212" mass="23469">MTIIAIDIQPQYRFTCMAANEQHFVHQPENTVDELNRQARFADKRLLIKNVPTANVSYCQTCIDAPAERTGFVFNTGNKSCRRDRLLAGLPVEADYDHAVETEGALQYGAAFHDSKEMYSTGLIEWLHTQNASTVILGGLSTEDAVLKTAKQLVWYSDSINVIVNLGACSGYSPESTLKAVYNMQEAGIQIATRSANIPELVHNVLPQFKVS</sequence>
<dbReference type="Gene3D" id="3.40.50.850">
    <property type="entry name" value="Isochorismatase-like"/>
    <property type="match status" value="1"/>
</dbReference>
<dbReference type="Proteomes" id="UP000198238">
    <property type="component" value="Chromosome"/>
</dbReference>
<dbReference type="EMBL" id="CP022278">
    <property type="protein sequence ID" value="ASK27819.1"/>
    <property type="molecule type" value="Genomic_DNA"/>
</dbReference>
<keyword evidence="2" id="KW-1185">Reference proteome</keyword>